<protein>
    <submittedName>
        <fullName evidence="1">Uncharacterized protein</fullName>
    </submittedName>
</protein>
<sequence length="31" mass="3631">MLLNSGSSFLVFLAFWFNIMPRPSDCIYEMT</sequence>
<proteinExistence type="predicted"/>
<reference evidence="1" key="1">
    <citation type="submission" date="2018-02" db="EMBL/GenBank/DDBJ databases">
        <title>Rhizophora mucronata_Transcriptome.</title>
        <authorList>
            <person name="Meera S.P."/>
            <person name="Sreeshan A."/>
            <person name="Augustine A."/>
        </authorList>
    </citation>
    <scope>NUCLEOTIDE SEQUENCE</scope>
    <source>
        <tissue evidence="1">Leaf</tissue>
    </source>
</reference>
<name>A0A2P2J291_RHIMU</name>
<accession>A0A2P2J291</accession>
<dbReference type="AlphaFoldDB" id="A0A2P2J291"/>
<evidence type="ECO:0000313" key="1">
    <source>
        <dbReference type="EMBL" id="MBW87590.1"/>
    </source>
</evidence>
<organism evidence="1">
    <name type="scientific">Rhizophora mucronata</name>
    <name type="common">Asiatic mangrove</name>
    <dbReference type="NCBI Taxonomy" id="61149"/>
    <lineage>
        <taxon>Eukaryota</taxon>
        <taxon>Viridiplantae</taxon>
        <taxon>Streptophyta</taxon>
        <taxon>Embryophyta</taxon>
        <taxon>Tracheophyta</taxon>
        <taxon>Spermatophyta</taxon>
        <taxon>Magnoliopsida</taxon>
        <taxon>eudicotyledons</taxon>
        <taxon>Gunneridae</taxon>
        <taxon>Pentapetalae</taxon>
        <taxon>rosids</taxon>
        <taxon>fabids</taxon>
        <taxon>Malpighiales</taxon>
        <taxon>Rhizophoraceae</taxon>
        <taxon>Rhizophora</taxon>
    </lineage>
</organism>
<dbReference type="EMBL" id="GGEC01007107">
    <property type="protein sequence ID" value="MBW87590.1"/>
    <property type="molecule type" value="Transcribed_RNA"/>
</dbReference>